<sequence>MLDSGRLSWEQVLKYASLRKKYISLYASLLKSDLSRAIVDDNKDIEEIDRGLDIELILQWRMLAHKFVEQSAESSLYLRKQKEKKSWWSFGWSGQSLQDENESEPLRFSEEDWEQLNKIIGYREGEDGQSLITHDQGDVLHTSLEALFRGKSFDMKLGSYRLSSPNGLLAESATAYDSLVGVFRYKPFDAKVDWSIVAKASPCYMTYLKESIDQIIDFFGSNTAVSQTIAVETAAAVQMTIDGVKRTAQQQVNKALKDHARLDIGFAIGVMSQFMHAPLEDHLEALMRILKYLKATPDMRLLFSKNSHMQVEAYTDADHSGHITDRRSASSYCDFLGGNLVNWRSKKQLAVTRSSAKAEYRAMALGICELMWIRTPRKELQVDVQEPMRLYCDNRTTLNIVHNSVQHDRTNNEVDRHFINENIDNGLICTPFISSKLQLTNTFTKGVSNPSFNSMTCVLGVKNTFELAPKIIIPTDFRPDNNNSTKLFLDLGNLVIRTEDDSEWGSPEEMYMYLQFNLVLSDVSACLVDGDYLWSQTHLNSVDDSSHLSGVTFWPVIDKCGVILKLQQIRLENPSYPSTRLAVRMPSLGFHFSPARYHRLMQVAKIFEEEDGKKSDLLRPWNQADFEGWLSHLIWKGVGNREAVWQRRYFCLVGPFLYALESPGSKSYKHYIRDVFGRLECNKISALQQVEFWDMVESERNLSEEEIELKKEAKENYKKWVLLEEVHWRRLSRELWLREGDKTTEEQDVREGVANTYHQMLSGNSNWKADISGLQLDHLSLQEAENLEIPFFEEEVYFALMKMNGDKASGPDGFTVAFWQNYWDFVKEEIMEMFKDFHDQSSFLKSLNTTFLVLIPKKGGAEDLGDFRPISLLGGLYKLLAKVLANRLKKVIGKVVSTDQNAFVMGRQILDVSLIANEFLMKVMQKMGFGEKWMGWMWRCISRAKFSVLVNRVSTGFFSSTKGLRQGDPLSPYLIVMGMEVLD</sequence>
<dbReference type="PANTHER" id="PTHR45523">
    <property type="entry name" value="TETRATRICOPEPTIDE REPEAT (TPR)-CONTAINING PROTEIN-RELATED"/>
    <property type="match status" value="1"/>
</dbReference>
<feature type="domain" description="Reverse transcriptase" evidence="1">
    <location>
        <begin position="855"/>
        <end position="982"/>
    </location>
</feature>
<evidence type="ECO:0000259" key="1">
    <source>
        <dbReference type="Pfam" id="PF00078"/>
    </source>
</evidence>
<evidence type="ECO:0000313" key="2">
    <source>
        <dbReference type="EMBL" id="RVX00113.1"/>
    </source>
</evidence>
<proteinExistence type="predicted"/>
<reference evidence="2 3" key="1">
    <citation type="journal article" date="2018" name="PLoS Genet.">
        <title>Population sequencing reveals clonal diversity and ancestral inbreeding in the grapevine cultivar Chardonnay.</title>
        <authorList>
            <person name="Roach M.J."/>
            <person name="Johnson D.L."/>
            <person name="Bohlmann J."/>
            <person name="van Vuuren H.J."/>
            <person name="Jones S.J."/>
            <person name="Pretorius I.S."/>
            <person name="Schmidt S.A."/>
            <person name="Borneman A.R."/>
        </authorList>
    </citation>
    <scope>NUCLEOTIDE SEQUENCE [LARGE SCALE GENOMIC DNA]</scope>
    <source>
        <strain evidence="3">cv. Chardonnay</strain>
        <tissue evidence="2">Leaf</tissue>
    </source>
</reference>
<accession>A0A438ITP4</accession>
<dbReference type="Pfam" id="PF00078">
    <property type="entry name" value="RVT_1"/>
    <property type="match status" value="1"/>
</dbReference>
<dbReference type="PANTHER" id="PTHR45523:SF3">
    <property type="entry name" value="VACUOLAR PROTEIN SORTING-ASSOCIATED PROTEIN 13A"/>
    <property type="match status" value="1"/>
</dbReference>
<comment type="caution">
    <text evidence="2">The sequence shown here is derived from an EMBL/GenBank/DDBJ whole genome shotgun (WGS) entry which is preliminary data.</text>
</comment>
<protein>
    <submittedName>
        <fullName evidence="2">Retrovirus-related Pol polyprotein from transposon RE1</fullName>
    </submittedName>
</protein>
<name>A0A438ITP4_VITVI</name>
<evidence type="ECO:0000313" key="3">
    <source>
        <dbReference type="Proteomes" id="UP000288805"/>
    </source>
</evidence>
<dbReference type="CDD" id="cd09272">
    <property type="entry name" value="RNase_HI_RT_Ty1"/>
    <property type="match status" value="1"/>
</dbReference>
<dbReference type="InterPro" id="IPR043502">
    <property type="entry name" value="DNA/RNA_pol_sf"/>
</dbReference>
<dbReference type="AlphaFoldDB" id="A0A438ITP4"/>
<organism evidence="2 3">
    <name type="scientific">Vitis vinifera</name>
    <name type="common">Grape</name>
    <dbReference type="NCBI Taxonomy" id="29760"/>
    <lineage>
        <taxon>Eukaryota</taxon>
        <taxon>Viridiplantae</taxon>
        <taxon>Streptophyta</taxon>
        <taxon>Embryophyta</taxon>
        <taxon>Tracheophyta</taxon>
        <taxon>Spermatophyta</taxon>
        <taxon>Magnoliopsida</taxon>
        <taxon>eudicotyledons</taxon>
        <taxon>Gunneridae</taxon>
        <taxon>Pentapetalae</taxon>
        <taxon>rosids</taxon>
        <taxon>Vitales</taxon>
        <taxon>Vitaceae</taxon>
        <taxon>Viteae</taxon>
        <taxon>Vitis</taxon>
    </lineage>
</organism>
<gene>
    <name evidence="2" type="primary">RE1_3270</name>
    <name evidence="2" type="ORF">CK203_026618</name>
</gene>
<dbReference type="InterPro" id="IPR000477">
    <property type="entry name" value="RT_dom"/>
</dbReference>
<dbReference type="EMBL" id="QGNW01000083">
    <property type="protein sequence ID" value="RVX00113.1"/>
    <property type="molecule type" value="Genomic_DNA"/>
</dbReference>
<dbReference type="SUPFAM" id="SSF56672">
    <property type="entry name" value="DNA/RNA polymerases"/>
    <property type="match status" value="1"/>
</dbReference>
<dbReference type="SUPFAM" id="SSF50729">
    <property type="entry name" value="PH domain-like"/>
    <property type="match status" value="1"/>
</dbReference>
<dbReference type="Proteomes" id="UP000288805">
    <property type="component" value="Unassembled WGS sequence"/>
</dbReference>